<gene>
    <name evidence="4" type="ORF">MCANUFG4_01318</name>
</gene>
<sequence length="880" mass="102088">MKTRKKIFLTINYSIWMTTFFGLISCAKTEITKNDDNKQTKIKNPKTIKEEKKNPDLSFVKNKLNLLSETNPLKRELQKQLNNSEINYEKINSIIDTVNNFLTSLKNDAIKKLNLIKFDADYDKLNKKLSQENLSEDNINKLIFNIKNKIDSKDNDNPKNKETINREKLLNEINDTIENANSLFSYTDNKELVSTKFLLAKKIKNVSEVMQKELDYPHYHISDLSIELVQLKTIIAEFKERARLVEEQVIKEQIITNINTKTRSDATNLKHSLGFDLIFDKSSNEFFDANSIITKNPIYIKKVRHFINYLKSANNGDGVDLSSYKIDNEYLRLLKEIGVYGEYGDTPLEKIKYFYNGYDKSAMMKPLFLDNFIDNETQNSIILNSDHIISSKIKGIINKNPFGLLPSNLSQFFYYIDLNTLSQMISLNEPILEIKANYNDESGLIKLFIKTNSNKYLLKLNQNNSPLKRNADFYQYIYDRSFSLGYSGVKTIENFGVKSYNISTSVSGTAWILDRLITDHDANKDEYEFLVATNMHVVSLTHIFDRSLVFNQYTGYKNKERFIGRLNKNFIFGKKSYEFDENNNLILDYSKYFLKEVDKIQGTLTSNQYLDWLVYTPKFKSNDVKAFRSVKNFMNEITDEENRIGNVNNSGTDFVVIKLKFTKSQVQKLFPTLYDVLGTPMEKEWYVGLGNEKSDNKVYESPISTHFVLGFPYENGRFVMNKTKSQGGYIETKNRIVDNDKNGRNNFNSLWIRYNDKENKKNNILNNWWTEYENPFGNPDKHGMKLELLNQMSTIYLDNQDNNALGSGSSGSMMIDSKFNVVGINFKHVEQNGSDNKGNQAVLFKGYSEYNSEEFSGDMKEDLIKTLKNKKIKTVKLNSN</sequence>
<keyword evidence="5" id="KW-1185">Reference proteome</keyword>
<keyword evidence="2" id="KW-0472">Membrane</keyword>
<keyword evidence="2" id="KW-1133">Transmembrane helix</keyword>
<feature type="coiled-coil region" evidence="1">
    <location>
        <begin position="221"/>
        <end position="248"/>
    </location>
</feature>
<keyword evidence="1" id="KW-0175">Coiled coil</keyword>
<evidence type="ECO:0000256" key="1">
    <source>
        <dbReference type="SAM" id="Coils"/>
    </source>
</evidence>
<dbReference type="Pfam" id="PF01732">
    <property type="entry name" value="Mycop_pep_DUF31"/>
    <property type="match status" value="1"/>
</dbReference>
<dbReference type="AlphaFoldDB" id="I1A6W1"/>
<organism evidence="4 5">
    <name type="scientific">Mycoplasmopsis canis UFG4</name>
    <dbReference type="NCBI Taxonomy" id="1131455"/>
    <lineage>
        <taxon>Bacteria</taxon>
        <taxon>Bacillati</taxon>
        <taxon>Mycoplasmatota</taxon>
        <taxon>Mycoplasmoidales</taxon>
        <taxon>Metamycoplasmataceae</taxon>
        <taxon>Mycoplasmopsis</taxon>
    </lineage>
</organism>
<accession>I1A6W1</accession>
<evidence type="ECO:0000313" key="5">
    <source>
        <dbReference type="Proteomes" id="UP000006229"/>
    </source>
</evidence>
<proteinExistence type="predicted"/>
<keyword evidence="2" id="KW-0812">Transmembrane</keyword>
<feature type="domain" description="DUF31" evidence="3">
    <location>
        <begin position="472"/>
        <end position="826"/>
    </location>
</feature>
<dbReference type="NCBIfam" id="NF045843">
    <property type="entry name" value="MAG2960_Ser_prot"/>
    <property type="match status" value="1"/>
</dbReference>
<feature type="transmembrane region" description="Helical" evidence="2">
    <location>
        <begin position="7"/>
        <end position="24"/>
    </location>
</feature>
<dbReference type="RefSeq" id="WP_004797084.1">
    <property type="nucleotide sequence ID" value="NZ_AJFU01000004.1"/>
</dbReference>
<dbReference type="EMBL" id="AJFU01000004">
    <property type="protein sequence ID" value="EIE42232.1"/>
    <property type="molecule type" value="Genomic_DNA"/>
</dbReference>
<dbReference type="Proteomes" id="UP000006229">
    <property type="component" value="Unassembled WGS sequence"/>
</dbReference>
<dbReference type="OrthoDB" id="404053at2"/>
<name>I1A6W1_9BACT</name>
<dbReference type="PATRIC" id="fig|1131455.3.peg.268"/>
<evidence type="ECO:0000313" key="4">
    <source>
        <dbReference type="EMBL" id="EIE42232.1"/>
    </source>
</evidence>
<dbReference type="InterPro" id="IPR022382">
    <property type="entry name" value="Mycoplasma_peptidase_DUF31"/>
</dbReference>
<comment type="caution">
    <text evidence="4">The sequence shown here is derived from an EMBL/GenBank/DDBJ whole genome shotgun (WGS) entry which is preliminary data.</text>
</comment>
<reference evidence="4 5" key="1">
    <citation type="journal article" date="2012" name="J. Bacteriol.">
        <title>Genome annotation of five Mycoplasma canis strains.</title>
        <authorList>
            <person name="Brown D.R."/>
            <person name="May M."/>
            <person name="Michaels D.L."/>
            <person name="Barbet A.F."/>
        </authorList>
    </citation>
    <scope>NUCLEOTIDE SEQUENCE [LARGE SCALE GENOMIC DNA]</scope>
    <source>
        <strain evidence="4 5">UFG4</strain>
    </source>
</reference>
<evidence type="ECO:0000256" key="2">
    <source>
        <dbReference type="SAM" id="Phobius"/>
    </source>
</evidence>
<evidence type="ECO:0000259" key="3">
    <source>
        <dbReference type="Pfam" id="PF01732"/>
    </source>
</evidence>
<protein>
    <recommendedName>
        <fullName evidence="3">DUF31 domain-containing protein</fullName>
    </recommendedName>
</protein>
<dbReference type="PROSITE" id="PS51257">
    <property type="entry name" value="PROKAR_LIPOPROTEIN"/>
    <property type="match status" value="1"/>
</dbReference>